<dbReference type="CDD" id="cd00093">
    <property type="entry name" value="HTH_XRE"/>
    <property type="match status" value="1"/>
</dbReference>
<dbReference type="PROSITE" id="PS50943">
    <property type="entry name" value="HTH_CROC1"/>
    <property type="match status" value="1"/>
</dbReference>
<dbReference type="SMART" id="SM00530">
    <property type="entry name" value="HTH_XRE"/>
    <property type="match status" value="1"/>
</dbReference>
<evidence type="ECO:0000256" key="1">
    <source>
        <dbReference type="ARBA" id="ARBA00023125"/>
    </source>
</evidence>
<reference evidence="4 5" key="1">
    <citation type="submission" date="2021-03" db="EMBL/GenBank/DDBJ databases">
        <title>Enterococcal diversity collection.</title>
        <authorList>
            <person name="Gilmore M.S."/>
            <person name="Schwartzman J."/>
            <person name="Van Tyne D."/>
            <person name="Martin M."/>
            <person name="Earl A.M."/>
            <person name="Manson A.L."/>
            <person name="Straub T."/>
            <person name="Salamzade R."/>
            <person name="Saavedra J."/>
            <person name="Lebreton F."/>
            <person name="Prichula J."/>
            <person name="Schaufler K."/>
            <person name="Gaca A."/>
            <person name="Sgardioli B."/>
            <person name="Wagenaar J."/>
            <person name="Strong T."/>
        </authorList>
    </citation>
    <scope>NUCLEOTIDE SEQUENCE [LARGE SCALE GENOMIC DNA]</scope>
    <source>
        <strain evidence="4 5">MSG2901</strain>
    </source>
</reference>
<dbReference type="PANTHER" id="PTHR46558:SF4">
    <property type="entry name" value="DNA-BIDING PHAGE PROTEIN"/>
    <property type="match status" value="1"/>
</dbReference>
<feature type="transmembrane region" description="Helical" evidence="2">
    <location>
        <begin position="95"/>
        <end position="119"/>
    </location>
</feature>
<gene>
    <name evidence="4" type="ORF">JZO71_12255</name>
</gene>
<keyword evidence="2" id="KW-1133">Transmembrane helix</keyword>
<dbReference type="Gene3D" id="1.10.260.40">
    <property type="entry name" value="lambda repressor-like DNA-binding domains"/>
    <property type="match status" value="1"/>
</dbReference>
<proteinExistence type="predicted"/>
<evidence type="ECO:0000259" key="3">
    <source>
        <dbReference type="PROSITE" id="PS50943"/>
    </source>
</evidence>
<dbReference type="InterPro" id="IPR001387">
    <property type="entry name" value="Cro/C1-type_HTH"/>
</dbReference>
<sequence>MIDVSYKIKNERLKKKMTQEDLAEQILVSRQTVSNWENGRSIPNYENLVLLSKIFNIPVDHFYVENNLNNDFSFVYKGGIKKQKFQEDGLWNTGLLVMLIISIFIPYAAPISLCVLFTWKDKVNPRLFKGVFIFIISITTVEILAMIFISTHFIF</sequence>
<accession>A0ABS3I436</accession>
<dbReference type="EMBL" id="JAFLWI010000026">
    <property type="protein sequence ID" value="MBO0483090.1"/>
    <property type="molecule type" value="Genomic_DNA"/>
</dbReference>
<keyword evidence="5" id="KW-1185">Reference proteome</keyword>
<evidence type="ECO:0000313" key="5">
    <source>
        <dbReference type="Proteomes" id="UP000664832"/>
    </source>
</evidence>
<dbReference type="InterPro" id="IPR010982">
    <property type="entry name" value="Lambda_DNA-bd_dom_sf"/>
</dbReference>
<dbReference type="PANTHER" id="PTHR46558">
    <property type="entry name" value="TRACRIPTIONAL REGULATORY PROTEIN-RELATED-RELATED"/>
    <property type="match status" value="1"/>
</dbReference>
<dbReference type="Proteomes" id="UP000664832">
    <property type="component" value="Unassembled WGS sequence"/>
</dbReference>
<evidence type="ECO:0000256" key="2">
    <source>
        <dbReference type="SAM" id="Phobius"/>
    </source>
</evidence>
<dbReference type="SUPFAM" id="SSF47413">
    <property type="entry name" value="lambda repressor-like DNA-binding domains"/>
    <property type="match status" value="1"/>
</dbReference>
<feature type="transmembrane region" description="Helical" evidence="2">
    <location>
        <begin position="131"/>
        <end position="154"/>
    </location>
</feature>
<comment type="caution">
    <text evidence="4">The sequence shown here is derived from an EMBL/GenBank/DDBJ whole genome shotgun (WGS) entry which is preliminary data.</text>
</comment>
<keyword evidence="2" id="KW-0472">Membrane</keyword>
<dbReference type="Pfam" id="PF01381">
    <property type="entry name" value="HTH_3"/>
    <property type="match status" value="1"/>
</dbReference>
<evidence type="ECO:0000313" key="4">
    <source>
        <dbReference type="EMBL" id="MBO0483090.1"/>
    </source>
</evidence>
<keyword evidence="2" id="KW-0812">Transmembrane</keyword>
<keyword evidence="1" id="KW-0238">DNA-binding</keyword>
<organism evidence="4 5">
    <name type="scientific">Candidatus Enterococcus courvalinii</name>
    <dbReference type="NCBI Taxonomy" id="2815329"/>
    <lineage>
        <taxon>Bacteria</taxon>
        <taxon>Bacillati</taxon>
        <taxon>Bacillota</taxon>
        <taxon>Bacilli</taxon>
        <taxon>Lactobacillales</taxon>
        <taxon>Enterococcaceae</taxon>
        <taxon>Enterococcus</taxon>
    </lineage>
</organism>
<dbReference type="RefSeq" id="WP_206900060.1">
    <property type="nucleotide sequence ID" value="NZ_JAFLWI010000026.1"/>
</dbReference>
<protein>
    <submittedName>
        <fullName evidence="4">Helix-turn-helix transcriptional regulator</fullName>
    </submittedName>
</protein>
<feature type="domain" description="HTH cro/C1-type" evidence="3">
    <location>
        <begin position="8"/>
        <end position="62"/>
    </location>
</feature>
<name>A0ABS3I436_9ENTE</name>